<name>I2NGV1_9PAST</name>
<feature type="domain" description="GmrSD restriction endonucleases N-terminal" evidence="1">
    <location>
        <begin position="14"/>
        <end position="240"/>
    </location>
</feature>
<evidence type="ECO:0000259" key="1">
    <source>
        <dbReference type="Pfam" id="PF03235"/>
    </source>
</evidence>
<dbReference type="Pfam" id="PF03235">
    <property type="entry name" value="GmrSD_N"/>
    <property type="match status" value="1"/>
</dbReference>
<dbReference type="eggNOG" id="COG1479">
    <property type="taxonomic scope" value="Bacteria"/>
</dbReference>
<evidence type="ECO:0000259" key="2">
    <source>
        <dbReference type="Pfam" id="PF07510"/>
    </source>
</evidence>
<organism evidence="3 4">
    <name type="scientific">Haemophilus paraphrohaemolyticus HK411</name>
    <dbReference type="NCBI Taxonomy" id="1095743"/>
    <lineage>
        <taxon>Bacteria</taxon>
        <taxon>Pseudomonadati</taxon>
        <taxon>Pseudomonadota</taxon>
        <taxon>Gammaproteobacteria</taxon>
        <taxon>Pasteurellales</taxon>
        <taxon>Pasteurellaceae</taxon>
        <taxon>Haemophilus</taxon>
    </lineage>
</organism>
<proteinExistence type="predicted"/>
<reference evidence="3 4" key="1">
    <citation type="submission" date="2012-04" db="EMBL/GenBank/DDBJ databases">
        <authorList>
            <person name="Harkins D.M."/>
            <person name="Madupu R."/>
            <person name="Durkin A.S."/>
            <person name="Torralba M."/>
            <person name="Methe B."/>
            <person name="Sutton G.G."/>
            <person name="Nelson K.E."/>
        </authorList>
    </citation>
    <scope>NUCLEOTIDE SEQUENCE [LARGE SCALE GENOMIC DNA]</scope>
    <source>
        <strain evidence="3 4">HK411</strain>
    </source>
</reference>
<dbReference type="Proteomes" id="UP000003345">
    <property type="component" value="Unassembled WGS sequence"/>
</dbReference>
<dbReference type="InterPro" id="IPR011089">
    <property type="entry name" value="GmrSD_C"/>
</dbReference>
<gene>
    <name evidence="3" type="ORF">HMPREF1054_2000</name>
</gene>
<feature type="domain" description="GmrSD restriction endonucleases C-terminal" evidence="2">
    <location>
        <begin position="428"/>
        <end position="566"/>
    </location>
</feature>
<dbReference type="PATRIC" id="fig|1095743.3.peg.1234"/>
<dbReference type="Pfam" id="PF07510">
    <property type="entry name" value="GmrSD_C"/>
    <property type="match status" value="1"/>
</dbReference>
<dbReference type="InterPro" id="IPR004919">
    <property type="entry name" value="GmrSD_N"/>
</dbReference>
<dbReference type="PANTHER" id="PTHR35149:SF2">
    <property type="entry name" value="DUF262 DOMAIN-CONTAINING PROTEIN"/>
    <property type="match status" value="1"/>
</dbReference>
<dbReference type="AlphaFoldDB" id="I2NGV1"/>
<accession>I2NGV1</accession>
<dbReference type="PANTHER" id="PTHR35149">
    <property type="entry name" value="SLL5132 PROTEIN"/>
    <property type="match status" value="1"/>
</dbReference>
<sequence>MSITNFNTENNSFSKLISDRVVFKIPKFQRDYSWGNDEWSELWEDIDTSLREDEAHYMGYLVLQSVGKNTFNVIDGQQRITTLSLIILAAMKMLKRLIEDNIDSDDNKNRLDSIRTRFIGYQDSVTLINKNKLVLNRHNDRYYKDYIVPLIDDLPKRGFNESEHRLRKSFTFFYDKLDFHIKSKPNKGAEIARFVESIVDNLFFTVITVTNELNAYKVFETLNARGVKLSSTDLLKNYLFSIVDNPNIEDSSSEVEELEEKWNRILNRLGNNNISDYLRVFWLSKYDFVRHMNLFKTIRNKIKSREDTFKLISDMDQNLDAYLLCVSPEQELLSSSNKSEIDSSKLLKLFRIKQHYPLVMSAKRKLTEQEFQKTLSYLSIIVFRYTVIGNQPLGDPEKVYFTTAQNIESGKLKNALDVARALKDYYLSDKQFSSLFENKVIITRDSKNNKIARYIYSEIEKEKSRIRSDINDDSITIEHILPQNPNDTWSSIDASDREKYIYHVGNMMLLEKSLNKDAENKSFNEKKVLYKQSKFQQVSELLTSLDTINDSWDVRNIEKRAHMLSKYASQIWRINSI</sequence>
<dbReference type="OrthoDB" id="9798761at2"/>
<dbReference type="EMBL" id="AJMU01000063">
    <property type="protein sequence ID" value="EIG25062.1"/>
    <property type="molecule type" value="Genomic_DNA"/>
</dbReference>
<comment type="caution">
    <text evidence="3">The sequence shown here is derived from an EMBL/GenBank/DDBJ whole genome shotgun (WGS) entry which is preliminary data.</text>
</comment>
<protein>
    <submittedName>
        <fullName evidence="3">PF03235 family protein</fullName>
    </submittedName>
</protein>
<evidence type="ECO:0000313" key="4">
    <source>
        <dbReference type="Proteomes" id="UP000003345"/>
    </source>
</evidence>
<evidence type="ECO:0000313" key="3">
    <source>
        <dbReference type="EMBL" id="EIG25062.1"/>
    </source>
</evidence>
<dbReference type="RefSeq" id="WP_005709159.1">
    <property type="nucleotide sequence ID" value="NZ_AJMU01000063.1"/>
</dbReference>